<dbReference type="InterPro" id="IPR006913">
    <property type="entry name" value="CENP-V/GFA"/>
</dbReference>
<keyword evidence="4" id="KW-0456">Lyase</keyword>
<evidence type="ECO:0000256" key="3">
    <source>
        <dbReference type="ARBA" id="ARBA00022833"/>
    </source>
</evidence>
<dbReference type="PANTHER" id="PTHR33337:SF30">
    <property type="entry name" value="DUF636 DOMAIN PROTEIN (AFU_ORTHOLOGUE AFUA_1G03180)"/>
    <property type="match status" value="1"/>
</dbReference>
<dbReference type="GO" id="GO:0046872">
    <property type="term" value="F:metal ion binding"/>
    <property type="evidence" value="ECO:0007669"/>
    <property type="project" value="UniProtKB-KW"/>
</dbReference>
<organism evidence="6 7">
    <name type="scientific">Clohesyomyces aquaticus</name>
    <dbReference type="NCBI Taxonomy" id="1231657"/>
    <lineage>
        <taxon>Eukaryota</taxon>
        <taxon>Fungi</taxon>
        <taxon>Dikarya</taxon>
        <taxon>Ascomycota</taxon>
        <taxon>Pezizomycotina</taxon>
        <taxon>Dothideomycetes</taxon>
        <taxon>Pleosporomycetidae</taxon>
        <taxon>Pleosporales</taxon>
        <taxon>Lindgomycetaceae</taxon>
        <taxon>Clohesyomyces</taxon>
    </lineage>
</organism>
<dbReference type="PROSITE" id="PS51891">
    <property type="entry name" value="CENP_V_GFA"/>
    <property type="match status" value="1"/>
</dbReference>
<dbReference type="AlphaFoldDB" id="A0A1Y1Z4G9"/>
<evidence type="ECO:0000256" key="4">
    <source>
        <dbReference type="ARBA" id="ARBA00023239"/>
    </source>
</evidence>
<evidence type="ECO:0000256" key="2">
    <source>
        <dbReference type="ARBA" id="ARBA00022723"/>
    </source>
</evidence>
<sequence length="139" mass="15187">MVKGRCLCGKIAFEFNSSDTKTVLCHCLNCKKITGSAYSTNVTVPSSAVTLQTGKPKEFSFDSGQGPVFKISFCADCSSTLWKESDAPGFKGYHIIQSGALGEGCDDYRPQGEIFTPYRSKWLEPMEDVKQFEGTDTGL</sequence>
<evidence type="ECO:0000256" key="1">
    <source>
        <dbReference type="ARBA" id="ARBA00005495"/>
    </source>
</evidence>
<dbReference type="EMBL" id="MCFA01000128">
    <property type="protein sequence ID" value="ORY05149.1"/>
    <property type="molecule type" value="Genomic_DNA"/>
</dbReference>
<feature type="domain" description="CENP-V/GFA" evidence="5">
    <location>
        <begin position="2"/>
        <end position="119"/>
    </location>
</feature>
<comment type="similarity">
    <text evidence="1">Belongs to the Gfa family.</text>
</comment>
<dbReference type="GO" id="GO:0016846">
    <property type="term" value="F:carbon-sulfur lyase activity"/>
    <property type="evidence" value="ECO:0007669"/>
    <property type="project" value="InterPro"/>
</dbReference>
<proteinExistence type="inferred from homology"/>
<accession>A0A1Y1Z4G9</accession>
<dbReference type="OrthoDB" id="406544at2759"/>
<dbReference type="InterPro" id="IPR011057">
    <property type="entry name" value="Mss4-like_sf"/>
</dbReference>
<reference evidence="6 7" key="1">
    <citation type="submission" date="2016-07" db="EMBL/GenBank/DDBJ databases">
        <title>Pervasive Adenine N6-methylation of Active Genes in Fungi.</title>
        <authorList>
            <consortium name="DOE Joint Genome Institute"/>
            <person name="Mondo S.J."/>
            <person name="Dannebaum R.O."/>
            <person name="Kuo R.C."/>
            <person name="Labutti K."/>
            <person name="Haridas S."/>
            <person name="Kuo A."/>
            <person name="Salamov A."/>
            <person name="Ahrendt S.R."/>
            <person name="Lipzen A."/>
            <person name="Sullivan W."/>
            <person name="Andreopoulos W.B."/>
            <person name="Clum A."/>
            <person name="Lindquist E."/>
            <person name="Daum C."/>
            <person name="Ramamoorthy G.K."/>
            <person name="Gryganskyi A."/>
            <person name="Culley D."/>
            <person name="Magnuson J.K."/>
            <person name="James T.Y."/>
            <person name="O'Malley M.A."/>
            <person name="Stajich J.E."/>
            <person name="Spatafora J.W."/>
            <person name="Visel A."/>
            <person name="Grigoriev I.V."/>
        </authorList>
    </citation>
    <scope>NUCLEOTIDE SEQUENCE [LARGE SCALE GENOMIC DNA]</scope>
    <source>
        <strain evidence="6 7">CBS 115471</strain>
    </source>
</reference>
<keyword evidence="3" id="KW-0862">Zinc</keyword>
<keyword evidence="7" id="KW-1185">Reference proteome</keyword>
<protein>
    <submittedName>
        <fullName evidence="6">Mss4-like protein</fullName>
    </submittedName>
</protein>
<dbReference type="STRING" id="1231657.A0A1Y1Z4G9"/>
<comment type="caution">
    <text evidence="6">The sequence shown here is derived from an EMBL/GenBank/DDBJ whole genome shotgun (WGS) entry which is preliminary data.</text>
</comment>
<keyword evidence="2" id="KW-0479">Metal-binding</keyword>
<dbReference type="PANTHER" id="PTHR33337">
    <property type="entry name" value="GFA DOMAIN-CONTAINING PROTEIN"/>
    <property type="match status" value="1"/>
</dbReference>
<evidence type="ECO:0000259" key="5">
    <source>
        <dbReference type="PROSITE" id="PS51891"/>
    </source>
</evidence>
<dbReference type="Proteomes" id="UP000193144">
    <property type="component" value="Unassembled WGS sequence"/>
</dbReference>
<name>A0A1Y1Z4G9_9PLEO</name>
<gene>
    <name evidence="6" type="ORF">BCR34DRAFT_490999</name>
</gene>
<dbReference type="SUPFAM" id="SSF51316">
    <property type="entry name" value="Mss4-like"/>
    <property type="match status" value="1"/>
</dbReference>
<dbReference type="Gene3D" id="3.90.1590.10">
    <property type="entry name" value="glutathione-dependent formaldehyde- activating enzyme (gfa)"/>
    <property type="match status" value="1"/>
</dbReference>
<dbReference type="Pfam" id="PF04828">
    <property type="entry name" value="GFA"/>
    <property type="match status" value="1"/>
</dbReference>
<evidence type="ECO:0000313" key="6">
    <source>
        <dbReference type="EMBL" id="ORY05149.1"/>
    </source>
</evidence>
<evidence type="ECO:0000313" key="7">
    <source>
        <dbReference type="Proteomes" id="UP000193144"/>
    </source>
</evidence>